<evidence type="ECO:0000256" key="1">
    <source>
        <dbReference type="ARBA" id="ARBA00007623"/>
    </source>
</evidence>
<name>A0ABY6FYZ5_9MICO</name>
<keyword evidence="2" id="KW-0378">Hydrolase</keyword>
<dbReference type="PROSITE" id="PS00139">
    <property type="entry name" value="THIOL_PROTEASE_CYS"/>
    <property type="match status" value="1"/>
</dbReference>
<dbReference type="PANTHER" id="PTHR10183:SF382">
    <property type="entry name" value="CALPAIN-15"/>
    <property type="match status" value="1"/>
</dbReference>
<dbReference type="PANTHER" id="PTHR10183">
    <property type="entry name" value="CALPAIN"/>
    <property type="match status" value="1"/>
</dbReference>
<gene>
    <name evidence="5" type="ORF">BRM3_09860</name>
</gene>
<dbReference type="Proteomes" id="UP001164305">
    <property type="component" value="Chromosome"/>
</dbReference>
<comment type="similarity">
    <text evidence="1">Belongs to the peptidase C2 family.</text>
</comment>
<reference evidence="5" key="1">
    <citation type="submission" date="2022-10" db="EMBL/GenBank/DDBJ databases">
        <title>Whole-Genome Sequencing of Brachybacterium huguangmaarense BRM-3, Isolated from Betula schmidtii.</title>
        <authorList>
            <person name="Haam D."/>
        </authorList>
    </citation>
    <scope>NUCLEOTIDE SEQUENCE</scope>
    <source>
        <strain evidence="5">BRM-3</strain>
    </source>
</reference>
<evidence type="ECO:0000256" key="2">
    <source>
        <dbReference type="PROSITE-ProRule" id="PRU00239"/>
    </source>
</evidence>
<protein>
    <submittedName>
        <fullName evidence="5">C2 family cysteine protease</fullName>
    </submittedName>
</protein>
<dbReference type="RefSeq" id="WP_263593152.1">
    <property type="nucleotide sequence ID" value="NZ_CP107020.1"/>
</dbReference>
<sequence>MGRRLRASQGVESPALGPGAAGWREDRSALDRTRRPRQGVLGDCWVVAALLAVHEADPAAGRHLLAPGPGDTWAVTLYERRRPVRVLVDRTMPVTAQGRWAYAREAGAAPGWVGIVEKAAALHVAGSYRVLARGFGRSGLAVLTGLPVRTHLRLPPASSIDEWLRAGHAIVASTHPASPLVRTEHGPLPRDHVMAVVGADPVTGHVRLRNPWRPEDVLTVDARTFRRGFLSLDRTVATVRR</sequence>
<evidence type="ECO:0000256" key="3">
    <source>
        <dbReference type="SAM" id="MobiDB-lite"/>
    </source>
</evidence>
<proteinExistence type="inferred from homology"/>
<dbReference type="InterPro" id="IPR000169">
    <property type="entry name" value="Pept_cys_AS"/>
</dbReference>
<feature type="domain" description="Calpain catalytic" evidence="4">
    <location>
        <begin position="38"/>
        <end position="212"/>
    </location>
</feature>
<dbReference type="SUPFAM" id="SSF54001">
    <property type="entry name" value="Cysteine proteinases"/>
    <property type="match status" value="1"/>
</dbReference>
<dbReference type="GO" id="GO:0008233">
    <property type="term" value="F:peptidase activity"/>
    <property type="evidence" value="ECO:0007669"/>
    <property type="project" value="UniProtKB-KW"/>
</dbReference>
<feature type="active site" evidence="2">
    <location>
        <position position="192"/>
    </location>
</feature>
<dbReference type="GO" id="GO:0006508">
    <property type="term" value="P:proteolysis"/>
    <property type="evidence" value="ECO:0007669"/>
    <property type="project" value="UniProtKB-KW"/>
</dbReference>
<accession>A0ABY6FYZ5</accession>
<dbReference type="InterPro" id="IPR038765">
    <property type="entry name" value="Papain-like_cys_pep_sf"/>
</dbReference>
<evidence type="ECO:0000313" key="5">
    <source>
        <dbReference type="EMBL" id="UYG15939.1"/>
    </source>
</evidence>
<dbReference type="PROSITE" id="PS50203">
    <property type="entry name" value="CALPAIN_CAT"/>
    <property type="match status" value="1"/>
</dbReference>
<dbReference type="Pfam" id="PF00648">
    <property type="entry name" value="Peptidase_C2"/>
    <property type="match status" value="1"/>
</dbReference>
<dbReference type="InterPro" id="IPR001300">
    <property type="entry name" value="Peptidase_C2_calpain_cat"/>
</dbReference>
<evidence type="ECO:0000259" key="4">
    <source>
        <dbReference type="PROSITE" id="PS50203"/>
    </source>
</evidence>
<feature type="active site" evidence="2">
    <location>
        <position position="44"/>
    </location>
</feature>
<organism evidence="5 6">
    <name type="scientific">Brachybacterium huguangmaarense</name>
    <dbReference type="NCBI Taxonomy" id="1652028"/>
    <lineage>
        <taxon>Bacteria</taxon>
        <taxon>Bacillati</taxon>
        <taxon>Actinomycetota</taxon>
        <taxon>Actinomycetes</taxon>
        <taxon>Micrococcales</taxon>
        <taxon>Dermabacteraceae</taxon>
        <taxon>Brachybacterium</taxon>
    </lineage>
</organism>
<keyword evidence="6" id="KW-1185">Reference proteome</keyword>
<dbReference type="InterPro" id="IPR022684">
    <property type="entry name" value="Calpain_cysteine_protease"/>
</dbReference>
<feature type="region of interest" description="Disordered" evidence="3">
    <location>
        <begin position="1"/>
        <end position="29"/>
    </location>
</feature>
<evidence type="ECO:0000313" key="6">
    <source>
        <dbReference type="Proteomes" id="UP001164305"/>
    </source>
</evidence>
<feature type="active site" evidence="2">
    <location>
        <position position="210"/>
    </location>
</feature>
<keyword evidence="2 5" id="KW-0645">Protease</keyword>
<dbReference type="EMBL" id="CP107020">
    <property type="protein sequence ID" value="UYG15939.1"/>
    <property type="molecule type" value="Genomic_DNA"/>
</dbReference>
<keyword evidence="2" id="KW-0788">Thiol protease</keyword>